<reference evidence="2 3" key="1">
    <citation type="submission" date="2012-05" db="EMBL/GenBank/DDBJ databases">
        <title>Finished chromosome of genome of Chamaesiphon sp. PCC 6605.</title>
        <authorList>
            <consortium name="US DOE Joint Genome Institute"/>
            <person name="Gugger M."/>
            <person name="Coursin T."/>
            <person name="Rippka R."/>
            <person name="Tandeau De Marsac N."/>
            <person name="Huntemann M."/>
            <person name="Wei C.-L."/>
            <person name="Han J."/>
            <person name="Detter J.C."/>
            <person name="Han C."/>
            <person name="Tapia R."/>
            <person name="Chen A."/>
            <person name="Kyrpides N."/>
            <person name="Mavromatis K."/>
            <person name="Markowitz V."/>
            <person name="Szeto E."/>
            <person name="Ivanova N."/>
            <person name="Pagani I."/>
            <person name="Pati A."/>
            <person name="Goodwin L."/>
            <person name="Nordberg H.P."/>
            <person name="Cantor M.N."/>
            <person name="Hua S.X."/>
            <person name="Woyke T."/>
            <person name="Kerfeld C.A."/>
        </authorList>
    </citation>
    <scope>NUCLEOTIDE SEQUENCE [LARGE SCALE GENOMIC DNA]</scope>
    <source>
        <strain evidence="3">ATCC 27169 / PCC 6605</strain>
    </source>
</reference>
<name>K9UN41_CHAP6</name>
<dbReference type="eggNOG" id="COG1544">
    <property type="taxonomic scope" value="Bacteria"/>
</dbReference>
<dbReference type="HOGENOM" id="CLU_112793_1_0_3"/>
<dbReference type="Proteomes" id="UP000010366">
    <property type="component" value="Chromosome"/>
</dbReference>
<dbReference type="EMBL" id="CP003600">
    <property type="protein sequence ID" value="AFY96522.1"/>
    <property type="molecule type" value="Genomic_DNA"/>
</dbReference>
<dbReference type="InterPro" id="IPR036567">
    <property type="entry name" value="RHF-like"/>
</dbReference>
<proteinExistence type="predicted"/>
<feature type="compositionally biased region" description="Acidic residues" evidence="1">
    <location>
        <begin position="115"/>
        <end position="126"/>
    </location>
</feature>
<sequence>MRLTPQIIWQNLTPSDEIEAKIRKHIAKLEKFSDRLSDCRVVIEVPHRHHHQGNIYHIQIDLTVPGGELIINPPAQQAHEDLHVAIRDAFESAERQLKEYARQRRGEIKTHLGGEIDDEDPIPQSF</sequence>
<dbReference type="RefSeq" id="WP_015162601.1">
    <property type="nucleotide sequence ID" value="NC_019697.1"/>
</dbReference>
<dbReference type="OrthoDB" id="9782252at2"/>
<evidence type="ECO:0000313" key="2">
    <source>
        <dbReference type="EMBL" id="AFY96522.1"/>
    </source>
</evidence>
<dbReference type="AlphaFoldDB" id="K9UN41"/>
<dbReference type="STRING" id="1173020.Cha6605_5658"/>
<dbReference type="SUPFAM" id="SSF69754">
    <property type="entry name" value="Ribosome binding protein Y (YfiA homologue)"/>
    <property type="match status" value="1"/>
</dbReference>
<keyword evidence="3" id="KW-1185">Reference proteome</keyword>
<dbReference type="Pfam" id="PF02482">
    <property type="entry name" value="Ribosomal_S30AE"/>
    <property type="match status" value="1"/>
</dbReference>
<gene>
    <name evidence="2" type="ORF">Cha6605_5658</name>
</gene>
<feature type="region of interest" description="Disordered" evidence="1">
    <location>
        <begin position="106"/>
        <end position="126"/>
    </location>
</feature>
<accession>K9UN41</accession>
<evidence type="ECO:0000256" key="1">
    <source>
        <dbReference type="SAM" id="MobiDB-lite"/>
    </source>
</evidence>
<evidence type="ECO:0000313" key="3">
    <source>
        <dbReference type="Proteomes" id="UP000010366"/>
    </source>
</evidence>
<dbReference type="CDD" id="cd00552">
    <property type="entry name" value="RaiA"/>
    <property type="match status" value="1"/>
</dbReference>
<protein>
    <submittedName>
        <fullName evidence="2">Ribosome-associated protein Y (PSrp-1)</fullName>
    </submittedName>
</protein>
<organism evidence="2 3">
    <name type="scientific">Chamaesiphon minutus (strain ATCC 27169 / PCC 6605)</name>
    <dbReference type="NCBI Taxonomy" id="1173020"/>
    <lineage>
        <taxon>Bacteria</taxon>
        <taxon>Bacillati</taxon>
        <taxon>Cyanobacteriota</taxon>
        <taxon>Cyanophyceae</taxon>
        <taxon>Gomontiellales</taxon>
        <taxon>Chamaesiphonaceae</taxon>
        <taxon>Chamaesiphon</taxon>
    </lineage>
</organism>
<dbReference type="InterPro" id="IPR003489">
    <property type="entry name" value="RHF/RaiA"/>
</dbReference>
<dbReference type="Gene3D" id="3.30.160.100">
    <property type="entry name" value="Ribosome hibernation promotion factor-like"/>
    <property type="match status" value="1"/>
</dbReference>
<dbReference type="KEGG" id="cmp:Cha6605_5658"/>